<keyword evidence="9" id="KW-1185">Reference proteome</keyword>
<evidence type="ECO:0000256" key="1">
    <source>
        <dbReference type="ARBA" id="ARBA00022468"/>
    </source>
</evidence>
<comment type="caution">
    <text evidence="8">The sequence shown here is derived from an EMBL/GenBank/DDBJ whole genome shotgun (WGS) entry which is preliminary data.</text>
</comment>
<dbReference type="EMBL" id="LWDP01000036">
    <property type="protein sequence ID" value="ORD93982.1"/>
    <property type="molecule type" value="Genomic_DNA"/>
</dbReference>
<dbReference type="GO" id="GO:0000139">
    <property type="term" value="C:Golgi membrane"/>
    <property type="evidence" value="ECO:0007669"/>
    <property type="project" value="TreeGrafter"/>
</dbReference>
<organism evidence="8 9">
    <name type="scientific">Enterospora canceri</name>
    <dbReference type="NCBI Taxonomy" id="1081671"/>
    <lineage>
        <taxon>Eukaryota</taxon>
        <taxon>Fungi</taxon>
        <taxon>Fungi incertae sedis</taxon>
        <taxon>Microsporidia</taxon>
        <taxon>Enterocytozoonidae</taxon>
        <taxon>Enterospora</taxon>
    </lineage>
</organism>
<dbReference type="InterPro" id="IPR038508">
    <property type="entry name" value="ArfGAP_dom_sf"/>
</dbReference>
<dbReference type="GO" id="GO:0032012">
    <property type="term" value="P:regulation of ARF protein signal transduction"/>
    <property type="evidence" value="ECO:0007669"/>
    <property type="project" value="TreeGrafter"/>
</dbReference>
<evidence type="ECO:0000313" key="9">
    <source>
        <dbReference type="Proteomes" id="UP000192639"/>
    </source>
</evidence>
<dbReference type="AlphaFoldDB" id="A0A1Y1S6D4"/>
<evidence type="ECO:0000256" key="5">
    <source>
        <dbReference type="PROSITE-ProRule" id="PRU00288"/>
    </source>
</evidence>
<dbReference type="InterPro" id="IPR001164">
    <property type="entry name" value="ArfGAP_dom"/>
</dbReference>
<keyword evidence="1" id="KW-0343">GTPase activation</keyword>
<dbReference type="PRINTS" id="PR00405">
    <property type="entry name" value="REVINTRACTNG"/>
</dbReference>
<evidence type="ECO:0000256" key="6">
    <source>
        <dbReference type="SAM" id="MobiDB-lite"/>
    </source>
</evidence>
<evidence type="ECO:0000259" key="7">
    <source>
        <dbReference type="PROSITE" id="PS50115"/>
    </source>
</evidence>
<dbReference type="GO" id="GO:0030100">
    <property type="term" value="P:regulation of endocytosis"/>
    <property type="evidence" value="ECO:0007669"/>
    <property type="project" value="TreeGrafter"/>
</dbReference>
<sequence>MNPNTEKHQKFLEYLLNRSQNRKCADCGALNPSWASVTLGLFLCHNCAGAHRSLGAEKSMIKSISINEWNTEELRRMFVGGNSGHLNKSKQFYEKYSNCSKLIQKLDEKVSAHKKEIPDDSFLDFEQNKQKFTSQATIKHKSVVKMSDQFHVTSEENSTEKEQIKIVKEPKAPKQVAPPVVKETVHLGRTKLNTKELKKSVSNTRSPFTFSPQEINSDSDIE</sequence>
<dbReference type="VEuPathDB" id="MicrosporidiaDB:ECANGB1_1268"/>
<feature type="compositionally biased region" description="Polar residues" evidence="6">
    <location>
        <begin position="200"/>
        <end position="216"/>
    </location>
</feature>
<dbReference type="Gene3D" id="1.10.220.150">
    <property type="entry name" value="Arf GTPase activating protein"/>
    <property type="match status" value="1"/>
</dbReference>
<dbReference type="GO" id="GO:0008270">
    <property type="term" value="F:zinc ion binding"/>
    <property type="evidence" value="ECO:0007669"/>
    <property type="project" value="UniProtKB-KW"/>
</dbReference>
<keyword evidence="4" id="KW-0862">Zinc</keyword>
<dbReference type="OrthoDB" id="2195824at2759"/>
<evidence type="ECO:0000313" key="8">
    <source>
        <dbReference type="EMBL" id="ORD93982.1"/>
    </source>
</evidence>
<accession>A0A1Y1S6D4</accession>
<feature type="domain" description="Arf-GAP" evidence="7">
    <location>
        <begin position="9"/>
        <end position="83"/>
    </location>
</feature>
<reference evidence="8 9" key="1">
    <citation type="journal article" date="2017" name="Environ. Microbiol.">
        <title>Decay of the glycolytic pathway and adaptation to intranuclear parasitism within Enterocytozoonidae microsporidia.</title>
        <authorList>
            <person name="Wiredu Boakye D."/>
            <person name="Jaroenlak P."/>
            <person name="Prachumwat A."/>
            <person name="Williams T.A."/>
            <person name="Bateman K.S."/>
            <person name="Itsathitphaisarn O."/>
            <person name="Sritunyalucksana K."/>
            <person name="Paszkiewicz K.H."/>
            <person name="Moore K.A."/>
            <person name="Stentiford G.D."/>
            <person name="Williams B.A."/>
        </authorList>
    </citation>
    <scope>NUCLEOTIDE SEQUENCE [LARGE SCALE GENOMIC DNA]</scope>
    <source>
        <strain evidence="8 9">GB1</strain>
    </source>
</reference>
<feature type="region of interest" description="Disordered" evidence="6">
    <location>
        <begin position="170"/>
        <end position="222"/>
    </location>
</feature>
<evidence type="ECO:0000256" key="3">
    <source>
        <dbReference type="ARBA" id="ARBA00022771"/>
    </source>
</evidence>
<gene>
    <name evidence="8" type="primary">AGD9</name>
    <name evidence="8" type="ORF">ECANGB1_1268</name>
</gene>
<keyword evidence="2" id="KW-0479">Metal-binding</keyword>
<dbReference type="GO" id="GO:0005096">
    <property type="term" value="F:GTPase activator activity"/>
    <property type="evidence" value="ECO:0007669"/>
    <property type="project" value="UniProtKB-KW"/>
</dbReference>
<protein>
    <submittedName>
        <fullName evidence="8">AGD9</fullName>
    </submittedName>
</protein>
<proteinExistence type="predicted"/>
<dbReference type="PANTHER" id="PTHR46395">
    <property type="entry name" value="ADP-RIBOSYLATION FACTOR GTPASE-ACTIVATING PROTEIN 1"/>
    <property type="match status" value="1"/>
</dbReference>
<dbReference type="PROSITE" id="PS50115">
    <property type="entry name" value="ARFGAP"/>
    <property type="match status" value="1"/>
</dbReference>
<keyword evidence="3 5" id="KW-0863">Zinc-finger</keyword>
<feature type="compositionally biased region" description="Low complexity" evidence="6">
    <location>
        <begin position="173"/>
        <end position="182"/>
    </location>
</feature>
<dbReference type="SUPFAM" id="SSF57863">
    <property type="entry name" value="ArfGap/RecO-like zinc finger"/>
    <property type="match status" value="1"/>
</dbReference>
<evidence type="ECO:0000256" key="4">
    <source>
        <dbReference type="ARBA" id="ARBA00022833"/>
    </source>
</evidence>
<name>A0A1Y1S6D4_9MICR</name>
<dbReference type="SMART" id="SM00105">
    <property type="entry name" value="ArfGap"/>
    <property type="match status" value="1"/>
</dbReference>
<dbReference type="InterPro" id="IPR037278">
    <property type="entry name" value="ARFGAP/RecO"/>
</dbReference>
<dbReference type="Pfam" id="PF01412">
    <property type="entry name" value="ArfGap"/>
    <property type="match status" value="1"/>
</dbReference>
<dbReference type="PANTHER" id="PTHR46395:SF1">
    <property type="entry name" value="ADP-RIBOSYLATION FACTOR GTPASE-ACTIVATING PROTEIN 1"/>
    <property type="match status" value="1"/>
</dbReference>
<dbReference type="Proteomes" id="UP000192639">
    <property type="component" value="Unassembled WGS sequence"/>
</dbReference>
<evidence type="ECO:0000256" key="2">
    <source>
        <dbReference type="ARBA" id="ARBA00022723"/>
    </source>
</evidence>